<protein>
    <submittedName>
        <fullName evidence="2">Beta-lactamase</fullName>
    </submittedName>
</protein>
<dbReference type="AlphaFoldDB" id="R7ZED2"/>
<name>R7ZED2_LYSSH</name>
<dbReference type="Proteomes" id="UP000013911">
    <property type="component" value="Unassembled WGS sequence"/>
</dbReference>
<dbReference type="SUPFAM" id="SSF56601">
    <property type="entry name" value="beta-lactamase/transpeptidase-like"/>
    <property type="match status" value="1"/>
</dbReference>
<dbReference type="InterPro" id="IPR001466">
    <property type="entry name" value="Beta-lactam-related"/>
</dbReference>
<accession>R7ZED2</accession>
<dbReference type="eggNOG" id="COG1680">
    <property type="taxonomic scope" value="Bacteria"/>
</dbReference>
<dbReference type="Gene3D" id="3.40.710.10">
    <property type="entry name" value="DD-peptidase/beta-lactamase superfamily"/>
    <property type="match status" value="1"/>
</dbReference>
<evidence type="ECO:0000313" key="2">
    <source>
        <dbReference type="EMBL" id="EON72376.1"/>
    </source>
</evidence>
<dbReference type="InterPro" id="IPR012338">
    <property type="entry name" value="Beta-lactam/transpept-like"/>
</dbReference>
<reference evidence="2 3" key="1">
    <citation type="submission" date="2013-04" db="EMBL/GenBank/DDBJ databases">
        <title>Draft genome of the heavy metal tolerant bacterium Lysinibacillus sphaericus strain OT4b.31.</title>
        <authorList>
            <person name="Pena-Montenegro T.D."/>
            <person name="Dussan J."/>
        </authorList>
    </citation>
    <scope>NUCLEOTIDE SEQUENCE [LARGE SCALE GENOMIC DNA]</scope>
    <source>
        <strain evidence="2 3">OT4b.31</strain>
    </source>
</reference>
<organism evidence="2 3">
    <name type="scientific">Lysinibacillus sphaericus OT4b.31</name>
    <dbReference type="NCBI Taxonomy" id="1285586"/>
    <lineage>
        <taxon>Bacteria</taxon>
        <taxon>Bacillati</taxon>
        <taxon>Bacillota</taxon>
        <taxon>Bacilli</taxon>
        <taxon>Bacillales</taxon>
        <taxon>Bacillaceae</taxon>
        <taxon>Lysinibacillus</taxon>
    </lineage>
</organism>
<dbReference type="Pfam" id="PF00144">
    <property type="entry name" value="Beta-lactamase"/>
    <property type="match status" value="1"/>
</dbReference>
<feature type="domain" description="Beta-lactamase-related" evidence="1">
    <location>
        <begin position="6"/>
        <end position="325"/>
    </location>
</feature>
<dbReference type="RefSeq" id="WP_010859421.1">
    <property type="nucleotide sequence ID" value="NZ_KB933398.1"/>
</dbReference>
<dbReference type="PANTHER" id="PTHR46825:SF12">
    <property type="entry name" value="PENICILLIN-BINDING PROTEIN 4"/>
    <property type="match status" value="1"/>
</dbReference>
<dbReference type="HOGENOM" id="CLU_020027_8_0_9"/>
<dbReference type="PATRIC" id="fig|1285586.5.peg.2531"/>
<comment type="caution">
    <text evidence="2">The sequence shown here is derived from an EMBL/GenBank/DDBJ whole genome shotgun (WGS) entry which is preliminary data.</text>
</comment>
<gene>
    <name evidence="2" type="ORF">H131_12423</name>
</gene>
<dbReference type="PANTHER" id="PTHR46825">
    <property type="entry name" value="D-ALANYL-D-ALANINE-CARBOXYPEPTIDASE/ENDOPEPTIDASE AMPH"/>
    <property type="match status" value="1"/>
</dbReference>
<dbReference type="EMBL" id="AQPX01000018">
    <property type="protein sequence ID" value="EON72376.1"/>
    <property type="molecule type" value="Genomic_DNA"/>
</dbReference>
<dbReference type="InterPro" id="IPR050491">
    <property type="entry name" value="AmpC-like"/>
</dbReference>
<evidence type="ECO:0000259" key="1">
    <source>
        <dbReference type="Pfam" id="PF00144"/>
    </source>
</evidence>
<evidence type="ECO:0000313" key="3">
    <source>
        <dbReference type="Proteomes" id="UP000013911"/>
    </source>
</evidence>
<sequence>MTNIDIKQRMQHYHVTGLSFSLIEDGQISESRHFGCFESGSNNRVDAHTLFNACSISKFLTALLAMRLVEQNYLHLDEDVNNQLLSWKVPDNHYTKIKKVTLRNLLCHQAGIKDPRDSFSALQLLQEQPTMVEILNGQTPYCSIPIEVSYEPESEFHYSDAGFCIIQQLIEDVTGKPFHLVVDEFIFTPLHMKNSLFATNIHDITKNVACGHHKNGELVLGKYPIYPYLAACGLWTTTADLAKLVLELMHALKGTSNLGISVSHIKELIHPQGCKEWTGLGVFIEGAQQEIEMSSLGWGVGFQCMIVAYPYREKGLVIMTNTDLGVHQMEGLIGEIYKSLLL</sequence>
<proteinExistence type="predicted"/>